<dbReference type="RefSeq" id="WP_132649621.1">
    <property type="nucleotide sequence ID" value="NZ_CP181386.1"/>
</dbReference>
<organism evidence="11 12">
    <name type="scientific">Rubrivivax gelatinosus</name>
    <name type="common">Rhodocyclus gelatinosus</name>
    <name type="synonym">Rhodopseudomonas gelatinosa</name>
    <dbReference type="NCBI Taxonomy" id="28068"/>
    <lineage>
        <taxon>Bacteria</taxon>
        <taxon>Pseudomonadati</taxon>
        <taxon>Pseudomonadota</taxon>
        <taxon>Betaproteobacteria</taxon>
        <taxon>Burkholderiales</taxon>
        <taxon>Sphaerotilaceae</taxon>
        <taxon>Rubrivivax</taxon>
    </lineage>
</organism>
<dbReference type="GO" id="GO:0005975">
    <property type="term" value="P:carbohydrate metabolic process"/>
    <property type="evidence" value="ECO:0007669"/>
    <property type="project" value="InterPro"/>
</dbReference>
<comment type="catalytic activity">
    <reaction evidence="1 10">
        <text>Transfers a segment of a (1-&gt;4)-alpha-D-glucan to a new position in an acceptor, which may be glucose or a (1-&gt;4)-alpha-D-glucan.</text>
        <dbReference type="EC" id="2.4.1.25"/>
    </reaction>
</comment>
<evidence type="ECO:0000256" key="3">
    <source>
        <dbReference type="ARBA" id="ARBA00012560"/>
    </source>
</evidence>
<dbReference type="AlphaFoldDB" id="A0A4V2SFK3"/>
<name>A0A4V2SFK3_RUBGE</name>
<dbReference type="OrthoDB" id="9761577at2"/>
<dbReference type="PANTHER" id="PTHR32438:SF5">
    <property type="entry name" value="4-ALPHA-GLUCANOTRANSFERASE DPE1, CHLOROPLASTIC_AMYLOPLASTIC"/>
    <property type="match status" value="1"/>
</dbReference>
<comment type="similarity">
    <text evidence="2 10">Belongs to the disproportionating enzyme family.</text>
</comment>
<dbReference type="NCBIfam" id="TIGR00217">
    <property type="entry name" value="malQ"/>
    <property type="match status" value="1"/>
</dbReference>
<evidence type="ECO:0000256" key="10">
    <source>
        <dbReference type="RuleBase" id="RU361207"/>
    </source>
</evidence>
<dbReference type="EC" id="2.4.1.25" evidence="3 10"/>
<protein>
    <recommendedName>
        <fullName evidence="4 10">4-alpha-glucanotransferase</fullName>
        <ecNumber evidence="3 10">2.4.1.25</ecNumber>
    </recommendedName>
    <alternativeName>
        <fullName evidence="8 10">Amylomaltase</fullName>
    </alternativeName>
    <alternativeName>
        <fullName evidence="9 10">Disproportionating enzyme</fullName>
    </alternativeName>
</protein>
<dbReference type="PANTHER" id="PTHR32438">
    <property type="entry name" value="4-ALPHA-GLUCANOTRANSFERASE DPE1, CHLOROPLASTIC/AMYLOPLASTIC"/>
    <property type="match status" value="1"/>
</dbReference>
<evidence type="ECO:0000256" key="1">
    <source>
        <dbReference type="ARBA" id="ARBA00000439"/>
    </source>
</evidence>
<dbReference type="Pfam" id="PF02446">
    <property type="entry name" value="Glyco_hydro_77"/>
    <property type="match status" value="1"/>
</dbReference>
<reference evidence="11 12" key="1">
    <citation type="submission" date="2019-03" db="EMBL/GenBank/DDBJ databases">
        <title>Genomic Encyclopedia of Type Strains, Phase IV (KMG-IV): sequencing the most valuable type-strain genomes for metagenomic binning, comparative biology and taxonomic classification.</title>
        <authorList>
            <person name="Goeker M."/>
        </authorList>
    </citation>
    <scope>NUCLEOTIDE SEQUENCE [LARGE SCALE GENOMIC DNA]</scope>
    <source>
        <strain evidence="11 12">DSM 1709</strain>
    </source>
</reference>
<evidence type="ECO:0000256" key="6">
    <source>
        <dbReference type="ARBA" id="ARBA00022679"/>
    </source>
</evidence>
<evidence type="ECO:0000313" key="12">
    <source>
        <dbReference type="Proteomes" id="UP000295106"/>
    </source>
</evidence>
<gene>
    <name evidence="11" type="ORF">EV684_1218</name>
</gene>
<proteinExistence type="inferred from homology"/>
<dbReference type="SUPFAM" id="SSF51445">
    <property type="entry name" value="(Trans)glycosidases"/>
    <property type="match status" value="1"/>
</dbReference>
<dbReference type="Gene3D" id="3.20.20.80">
    <property type="entry name" value="Glycosidases"/>
    <property type="match status" value="1"/>
</dbReference>
<evidence type="ECO:0000313" key="11">
    <source>
        <dbReference type="EMBL" id="TCO97647.1"/>
    </source>
</evidence>
<evidence type="ECO:0000256" key="2">
    <source>
        <dbReference type="ARBA" id="ARBA00005684"/>
    </source>
</evidence>
<keyword evidence="7 10" id="KW-0119">Carbohydrate metabolism</keyword>
<keyword evidence="6 10" id="KW-0808">Transferase</keyword>
<dbReference type="NCBIfam" id="NF011080">
    <property type="entry name" value="PRK14508.1-3"/>
    <property type="match status" value="1"/>
</dbReference>
<evidence type="ECO:0000256" key="9">
    <source>
        <dbReference type="ARBA" id="ARBA00031501"/>
    </source>
</evidence>
<evidence type="ECO:0000256" key="7">
    <source>
        <dbReference type="ARBA" id="ARBA00023277"/>
    </source>
</evidence>
<dbReference type="InterPro" id="IPR003385">
    <property type="entry name" value="Glyco_hydro_77"/>
</dbReference>
<dbReference type="InterPro" id="IPR017853">
    <property type="entry name" value="GH"/>
</dbReference>
<dbReference type="Proteomes" id="UP000295106">
    <property type="component" value="Unassembled WGS sequence"/>
</dbReference>
<dbReference type="EMBL" id="SLXD01000021">
    <property type="protein sequence ID" value="TCO97647.1"/>
    <property type="molecule type" value="Genomic_DNA"/>
</dbReference>
<dbReference type="GeneID" id="99685330"/>
<evidence type="ECO:0000256" key="8">
    <source>
        <dbReference type="ARBA" id="ARBA00031423"/>
    </source>
</evidence>
<accession>A0A4V2SFK3</accession>
<keyword evidence="5 10" id="KW-0328">Glycosyltransferase</keyword>
<comment type="caution">
    <text evidence="11">The sequence shown here is derived from an EMBL/GenBank/DDBJ whole genome shotgun (WGS) entry which is preliminary data.</text>
</comment>
<evidence type="ECO:0000256" key="4">
    <source>
        <dbReference type="ARBA" id="ARBA00020295"/>
    </source>
</evidence>
<evidence type="ECO:0000256" key="5">
    <source>
        <dbReference type="ARBA" id="ARBA00022676"/>
    </source>
</evidence>
<sequence length="497" mass="55646">MRFPRRSGVLLHPTSLPGPHGSGDFGAGAYHFIDWLAVGGQKLWQILPLGGIGPGNSPYMSSSAFAGNVLLVDLDDLAQHGWLEPDELAPPPGAEDRQVNFDAVVPFRMDRLARAAGRFAASASAAERADLAAFKAANADWLEDYALFMALAEAHPGRWSDWPAPLAKREKKALATARRQHAERVDFWTFCQWRFFRQWERLRAYAHTRGVQIVGDAPIFIAHHSAEVWARPELFILDARGEPSVIAGVPPDGFSATGQRWGNPLYRWEAHAAEGFAWWIQRIRRSFELVDLLRIDHFRGFAAYWEIPASEPTAVNGRWVPAPGEALFEAIAAALGELPVIAEDLGVITPDVDALRKRFAFPGMRILQFAWGEDINAEHRFLPHRYEPDTVVYSGTHDNDTTLGWYASASEASRNHLREYLATDGHTPHWDLIRCACASVADTAIYPMQDVMGLDGRHRMNFPGTGSGNWAWRFSWNEVPPEAATRLHRMAQLYDRL</sequence>
<dbReference type="GO" id="GO:0004134">
    <property type="term" value="F:4-alpha-glucanotransferase activity"/>
    <property type="evidence" value="ECO:0007669"/>
    <property type="project" value="UniProtKB-EC"/>
</dbReference>